<evidence type="ECO:0000313" key="2">
    <source>
        <dbReference type="EMBL" id="RVW92062.1"/>
    </source>
</evidence>
<accession>A0A438I5U4</accession>
<reference evidence="2 3" key="1">
    <citation type="journal article" date="2018" name="PLoS Genet.">
        <title>Population sequencing reveals clonal diversity and ancestral inbreeding in the grapevine cultivar Chardonnay.</title>
        <authorList>
            <person name="Roach M.J."/>
            <person name="Johnson D.L."/>
            <person name="Bohlmann J."/>
            <person name="van Vuuren H.J."/>
            <person name="Jones S.J."/>
            <person name="Pretorius I.S."/>
            <person name="Schmidt S.A."/>
            <person name="Borneman A.R."/>
        </authorList>
    </citation>
    <scope>NUCLEOTIDE SEQUENCE [LARGE SCALE GENOMIC DNA]</scope>
    <source>
        <strain evidence="3">cv. Chardonnay</strain>
        <tissue evidence="2">Leaf</tissue>
    </source>
</reference>
<comment type="caution">
    <text evidence="2">The sequence shown here is derived from an EMBL/GenBank/DDBJ whole genome shotgun (WGS) entry which is preliminary data.</text>
</comment>
<name>A0A438I5U4_VITVI</name>
<dbReference type="EMBL" id="QGNW01000140">
    <property type="protein sequence ID" value="RVW92062.1"/>
    <property type="molecule type" value="Genomic_DNA"/>
</dbReference>
<feature type="region of interest" description="Disordered" evidence="1">
    <location>
        <begin position="75"/>
        <end position="115"/>
    </location>
</feature>
<dbReference type="AlphaFoldDB" id="A0A438I5U4"/>
<sequence length="126" mass="14174">MIHSLNAMDSPLVLDSTRVKERDDLVCLPSEFIKFSEFVGMSVGGFRKGDQFPPQENGIKKRPAKERELLEELAFLSNNTSSRSRTRPKAQPATKSRESQKDAVTEKTEDAGDDNDVWKKLKDFAG</sequence>
<dbReference type="OrthoDB" id="10256793at2759"/>
<feature type="compositionally biased region" description="Basic and acidic residues" evidence="1">
    <location>
        <begin position="95"/>
        <end position="115"/>
    </location>
</feature>
<evidence type="ECO:0000313" key="3">
    <source>
        <dbReference type="Proteomes" id="UP000288805"/>
    </source>
</evidence>
<organism evidence="2 3">
    <name type="scientific">Vitis vinifera</name>
    <name type="common">Grape</name>
    <dbReference type="NCBI Taxonomy" id="29760"/>
    <lineage>
        <taxon>Eukaryota</taxon>
        <taxon>Viridiplantae</taxon>
        <taxon>Streptophyta</taxon>
        <taxon>Embryophyta</taxon>
        <taxon>Tracheophyta</taxon>
        <taxon>Spermatophyta</taxon>
        <taxon>Magnoliopsida</taxon>
        <taxon>eudicotyledons</taxon>
        <taxon>Gunneridae</taxon>
        <taxon>Pentapetalae</taxon>
        <taxon>rosids</taxon>
        <taxon>Vitales</taxon>
        <taxon>Vitaceae</taxon>
        <taxon>Viteae</taxon>
        <taxon>Vitis</taxon>
    </lineage>
</organism>
<evidence type="ECO:0000256" key="1">
    <source>
        <dbReference type="SAM" id="MobiDB-lite"/>
    </source>
</evidence>
<protein>
    <submittedName>
        <fullName evidence="2">Uncharacterized protein</fullName>
    </submittedName>
</protein>
<gene>
    <name evidence="2" type="ORF">CK203_037060</name>
</gene>
<proteinExistence type="predicted"/>
<dbReference type="Proteomes" id="UP000288805">
    <property type="component" value="Unassembled WGS sequence"/>
</dbReference>